<evidence type="ECO:0000256" key="2">
    <source>
        <dbReference type="ARBA" id="ARBA00022771"/>
    </source>
</evidence>
<feature type="non-terminal residue" evidence="6">
    <location>
        <position position="77"/>
    </location>
</feature>
<keyword evidence="2" id="KW-0863">Zinc-finger</keyword>
<gene>
    <name evidence="6" type="ORF">CCH79_00011745</name>
</gene>
<keyword evidence="4" id="KW-0238">DNA-binding</keyword>
<dbReference type="GO" id="GO:0003677">
    <property type="term" value="F:DNA binding"/>
    <property type="evidence" value="ECO:0007669"/>
    <property type="project" value="UniProtKB-KW"/>
</dbReference>
<dbReference type="Pfam" id="PF05485">
    <property type="entry name" value="THAP"/>
    <property type="match status" value="1"/>
</dbReference>
<organism evidence="6 7">
    <name type="scientific">Gambusia affinis</name>
    <name type="common">Western mosquitofish</name>
    <name type="synonym">Heterandria affinis</name>
    <dbReference type="NCBI Taxonomy" id="33528"/>
    <lineage>
        <taxon>Eukaryota</taxon>
        <taxon>Metazoa</taxon>
        <taxon>Chordata</taxon>
        <taxon>Craniata</taxon>
        <taxon>Vertebrata</taxon>
        <taxon>Euteleostomi</taxon>
        <taxon>Actinopterygii</taxon>
        <taxon>Neopterygii</taxon>
        <taxon>Teleostei</taxon>
        <taxon>Neoteleostei</taxon>
        <taxon>Acanthomorphata</taxon>
        <taxon>Ovalentaria</taxon>
        <taxon>Atherinomorphae</taxon>
        <taxon>Cyprinodontiformes</taxon>
        <taxon>Poeciliidae</taxon>
        <taxon>Poeciliinae</taxon>
        <taxon>Gambusia</taxon>
    </lineage>
</organism>
<sequence length="77" mass="8733">MNTVVFHGAERLPNITDNNRRLSFHALPSDPDLKRRWLVNICCDKFKLIPHGEVCGLHFTPSQLLHSSPTTILVGEK</sequence>
<evidence type="ECO:0000259" key="5">
    <source>
        <dbReference type="Pfam" id="PF05485"/>
    </source>
</evidence>
<accession>A0A315VMU8</accession>
<dbReference type="EMBL" id="NHOQ01001423">
    <property type="protein sequence ID" value="PWA24480.1"/>
    <property type="molecule type" value="Genomic_DNA"/>
</dbReference>
<keyword evidence="7" id="KW-1185">Reference proteome</keyword>
<name>A0A315VMU8_GAMAF</name>
<dbReference type="InterPro" id="IPR006612">
    <property type="entry name" value="THAP_Znf"/>
</dbReference>
<keyword evidence="3" id="KW-0862">Zinc</keyword>
<protein>
    <recommendedName>
        <fullName evidence="5">THAP-type domain-containing protein</fullName>
    </recommendedName>
</protein>
<proteinExistence type="predicted"/>
<evidence type="ECO:0000256" key="3">
    <source>
        <dbReference type="ARBA" id="ARBA00022833"/>
    </source>
</evidence>
<reference evidence="6 7" key="1">
    <citation type="journal article" date="2018" name="G3 (Bethesda)">
        <title>A High-Quality Reference Genome for the Invasive Mosquitofish Gambusia affinis Using a Chicago Library.</title>
        <authorList>
            <person name="Hoffberg S.L."/>
            <person name="Troendle N.J."/>
            <person name="Glenn T.C."/>
            <person name="Mahmud O."/>
            <person name="Louha S."/>
            <person name="Chalopin D."/>
            <person name="Bennetzen J.L."/>
            <person name="Mauricio R."/>
        </authorList>
    </citation>
    <scope>NUCLEOTIDE SEQUENCE [LARGE SCALE GENOMIC DNA]</scope>
    <source>
        <strain evidence="6">NE01/NJP1002.9</strain>
        <tissue evidence="6">Muscle</tissue>
    </source>
</reference>
<dbReference type="AlphaFoldDB" id="A0A315VMU8"/>
<evidence type="ECO:0000313" key="7">
    <source>
        <dbReference type="Proteomes" id="UP000250572"/>
    </source>
</evidence>
<dbReference type="Proteomes" id="UP000250572">
    <property type="component" value="Unassembled WGS sequence"/>
</dbReference>
<comment type="caution">
    <text evidence="6">The sequence shown here is derived from an EMBL/GenBank/DDBJ whole genome shotgun (WGS) entry which is preliminary data.</text>
</comment>
<keyword evidence="1" id="KW-0479">Metal-binding</keyword>
<dbReference type="SUPFAM" id="SSF57716">
    <property type="entry name" value="Glucocorticoid receptor-like (DNA-binding domain)"/>
    <property type="match status" value="1"/>
</dbReference>
<feature type="domain" description="THAP-type" evidence="5">
    <location>
        <begin position="18"/>
        <end position="65"/>
    </location>
</feature>
<evidence type="ECO:0000256" key="4">
    <source>
        <dbReference type="ARBA" id="ARBA00023125"/>
    </source>
</evidence>
<evidence type="ECO:0000256" key="1">
    <source>
        <dbReference type="ARBA" id="ARBA00022723"/>
    </source>
</evidence>
<evidence type="ECO:0000313" key="6">
    <source>
        <dbReference type="EMBL" id="PWA24480.1"/>
    </source>
</evidence>
<dbReference type="GO" id="GO:0008270">
    <property type="term" value="F:zinc ion binding"/>
    <property type="evidence" value="ECO:0007669"/>
    <property type="project" value="UniProtKB-KW"/>
</dbReference>